<evidence type="ECO:0000256" key="8">
    <source>
        <dbReference type="ARBA" id="ARBA00031306"/>
    </source>
</evidence>
<keyword evidence="13" id="KW-1185">Reference proteome</keyword>
<dbReference type="Gene3D" id="3.10.520.10">
    <property type="entry name" value="ApbE-like domains"/>
    <property type="match status" value="1"/>
</dbReference>
<keyword evidence="7 10" id="KW-0460">Magnesium</keyword>
<keyword evidence="12" id="KW-0449">Lipoprotein</keyword>
<dbReference type="GO" id="GO:0046872">
    <property type="term" value="F:metal ion binding"/>
    <property type="evidence" value="ECO:0007669"/>
    <property type="project" value="UniProtKB-UniRule"/>
</dbReference>
<accession>A0A2T0VZJ6</accession>
<feature type="binding site" evidence="11">
    <location>
        <position position="270"/>
    </location>
    <ligand>
        <name>Mg(2+)</name>
        <dbReference type="ChEBI" id="CHEBI:18420"/>
    </ligand>
</feature>
<proteinExistence type="inferred from homology"/>
<evidence type="ECO:0000256" key="2">
    <source>
        <dbReference type="ARBA" id="ARBA00016337"/>
    </source>
</evidence>
<protein>
    <recommendedName>
        <fullName evidence="2 10">FAD:protein FMN transferase</fullName>
        <ecNumber evidence="1 10">2.7.1.180</ecNumber>
    </recommendedName>
    <alternativeName>
        <fullName evidence="8 10">Flavin transferase</fullName>
    </alternativeName>
</protein>
<evidence type="ECO:0000256" key="11">
    <source>
        <dbReference type="PIRSR" id="PIRSR006268-2"/>
    </source>
</evidence>
<dbReference type="GO" id="GO:0016740">
    <property type="term" value="F:transferase activity"/>
    <property type="evidence" value="ECO:0007669"/>
    <property type="project" value="UniProtKB-UniRule"/>
</dbReference>
<evidence type="ECO:0000313" key="13">
    <source>
        <dbReference type="Proteomes" id="UP000238007"/>
    </source>
</evidence>
<evidence type="ECO:0000256" key="7">
    <source>
        <dbReference type="ARBA" id="ARBA00022842"/>
    </source>
</evidence>
<keyword evidence="6 10" id="KW-0274">FAD</keyword>
<keyword evidence="5 10" id="KW-0479">Metal-binding</keyword>
<sequence length="319" mass="33929">MTDISDIHHAQGTVMGGAWQMYHVPVAGVSCEDVAAGALNALRQVDTQMSNYRADSDLMRVNDGPTGAFITIPTDMHTVMTCADRYARASGGALNIALGRLVNRWGFGPDATPVCRPEATETHAEAARAALESFALRSDPPAVLKHSEIALDLCALAKGFAVDKAAHAVQAMGVSNFMIEASGEIIAYGHRANGEKWTVGLELPVPGNDRIVFDEVGLNNLAVATTGGHRNRRDIDGHAVSHTINPITGAPLEGDLLSVTVLHATCMDADALATILYVLGSEDGPKFAYDNDVAALFLIREPEGLREIRSDAFIAKTCR</sequence>
<evidence type="ECO:0000256" key="4">
    <source>
        <dbReference type="ARBA" id="ARBA00022679"/>
    </source>
</evidence>
<keyword evidence="4 10" id="KW-0808">Transferase</keyword>
<evidence type="ECO:0000256" key="1">
    <source>
        <dbReference type="ARBA" id="ARBA00011955"/>
    </source>
</evidence>
<feature type="binding site" evidence="11">
    <location>
        <position position="274"/>
    </location>
    <ligand>
        <name>Mg(2+)</name>
        <dbReference type="ChEBI" id="CHEBI:18420"/>
    </ligand>
</feature>
<gene>
    <name evidence="12" type="ORF">CLV80_105249</name>
</gene>
<dbReference type="PANTHER" id="PTHR30040:SF2">
    <property type="entry name" value="FAD:PROTEIN FMN TRANSFERASE"/>
    <property type="match status" value="1"/>
</dbReference>
<reference evidence="12 13" key="1">
    <citation type="submission" date="2018-03" db="EMBL/GenBank/DDBJ databases">
        <title>Genomic Encyclopedia of Archaeal and Bacterial Type Strains, Phase II (KMG-II): from individual species to whole genera.</title>
        <authorList>
            <person name="Goeker M."/>
        </authorList>
    </citation>
    <scope>NUCLEOTIDE SEQUENCE [LARGE SCALE GENOMIC DNA]</scope>
    <source>
        <strain evidence="12 13">DSM 101533</strain>
    </source>
</reference>
<evidence type="ECO:0000256" key="3">
    <source>
        <dbReference type="ARBA" id="ARBA00022630"/>
    </source>
</evidence>
<comment type="caution">
    <text evidence="12">The sequence shown here is derived from an EMBL/GenBank/DDBJ whole genome shotgun (WGS) entry which is preliminary data.</text>
</comment>
<name>A0A2T0VZJ6_9RHOB</name>
<dbReference type="OrthoDB" id="9778595at2"/>
<dbReference type="Proteomes" id="UP000238007">
    <property type="component" value="Unassembled WGS sequence"/>
</dbReference>
<evidence type="ECO:0000313" key="12">
    <source>
        <dbReference type="EMBL" id="PRY77765.1"/>
    </source>
</evidence>
<dbReference type="Pfam" id="PF02424">
    <property type="entry name" value="ApbE"/>
    <property type="match status" value="1"/>
</dbReference>
<dbReference type="RefSeq" id="WP_106357452.1">
    <property type="nucleotide sequence ID" value="NZ_PVTP01000005.1"/>
</dbReference>
<comment type="similarity">
    <text evidence="10">Belongs to the ApbE family.</text>
</comment>
<comment type="cofactor">
    <cofactor evidence="11">
        <name>Mg(2+)</name>
        <dbReference type="ChEBI" id="CHEBI:18420"/>
    </cofactor>
    <cofactor evidence="11">
        <name>Mn(2+)</name>
        <dbReference type="ChEBI" id="CHEBI:29035"/>
    </cofactor>
    <text evidence="11">Magnesium. Can also use manganese.</text>
</comment>
<organism evidence="12 13">
    <name type="scientific">Yoonia maritima</name>
    <dbReference type="NCBI Taxonomy" id="1435347"/>
    <lineage>
        <taxon>Bacteria</taxon>
        <taxon>Pseudomonadati</taxon>
        <taxon>Pseudomonadota</taxon>
        <taxon>Alphaproteobacteria</taxon>
        <taxon>Rhodobacterales</taxon>
        <taxon>Paracoccaceae</taxon>
        <taxon>Yoonia</taxon>
    </lineage>
</organism>
<dbReference type="AlphaFoldDB" id="A0A2T0VZJ6"/>
<evidence type="ECO:0000256" key="9">
    <source>
        <dbReference type="ARBA" id="ARBA00048540"/>
    </source>
</evidence>
<evidence type="ECO:0000256" key="6">
    <source>
        <dbReference type="ARBA" id="ARBA00022827"/>
    </source>
</evidence>
<dbReference type="PIRSF" id="PIRSF006268">
    <property type="entry name" value="ApbE"/>
    <property type="match status" value="1"/>
</dbReference>
<dbReference type="EMBL" id="PVTP01000005">
    <property type="protein sequence ID" value="PRY77765.1"/>
    <property type="molecule type" value="Genomic_DNA"/>
</dbReference>
<evidence type="ECO:0000256" key="5">
    <source>
        <dbReference type="ARBA" id="ARBA00022723"/>
    </source>
</evidence>
<comment type="catalytic activity">
    <reaction evidence="9 10">
        <text>L-threonyl-[protein] + FAD = FMN-L-threonyl-[protein] + AMP + H(+)</text>
        <dbReference type="Rhea" id="RHEA:36847"/>
        <dbReference type="Rhea" id="RHEA-COMP:11060"/>
        <dbReference type="Rhea" id="RHEA-COMP:11061"/>
        <dbReference type="ChEBI" id="CHEBI:15378"/>
        <dbReference type="ChEBI" id="CHEBI:30013"/>
        <dbReference type="ChEBI" id="CHEBI:57692"/>
        <dbReference type="ChEBI" id="CHEBI:74257"/>
        <dbReference type="ChEBI" id="CHEBI:456215"/>
        <dbReference type="EC" id="2.7.1.180"/>
    </reaction>
</comment>
<dbReference type="InterPro" id="IPR024932">
    <property type="entry name" value="ApbE"/>
</dbReference>
<evidence type="ECO:0000256" key="10">
    <source>
        <dbReference type="PIRNR" id="PIRNR006268"/>
    </source>
</evidence>
<dbReference type="PANTHER" id="PTHR30040">
    <property type="entry name" value="THIAMINE BIOSYNTHESIS LIPOPROTEIN APBE"/>
    <property type="match status" value="1"/>
</dbReference>
<keyword evidence="3 10" id="KW-0285">Flavoprotein</keyword>
<dbReference type="InterPro" id="IPR003374">
    <property type="entry name" value="ApbE-like_sf"/>
</dbReference>
<dbReference type="EC" id="2.7.1.180" evidence="1 10"/>
<feature type="binding site" evidence="11">
    <location>
        <position position="155"/>
    </location>
    <ligand>
        <name>Mg(2+)</name>
        <dbReference type="ChEBI" id="CHEBI:18420"/>
    </ligand>
</feature>
<dbReference type="SUPFAM" id="SSF143631">
    <property type="entry name" value="ApbE-like"/>
    <property type="match status" value="1"/>
</dbReference>